<dbReference type="EMBL" id="BTRK01000005">
    <property type="protein sequence ID" value="GMR51343.1"/>
    <property type="molecule type" value="Genomic_DNA"/>
</dbReference>
<name>A0AAN5I427_9BILA</name>
<dbReference type="InterPro" id="IPR052861">
    <property type="entry name" value="BPTI/Kunitz_domain"/>
</dbReference>
<dbReference type="PANTHER" id="PTHR47248:SF7">
    <property type="entry name" value="BPTI_KUNITZ INHIBITOR DOMAIN-CONTAINING PROTEIN"/>
    <property type="match status" value="1"/>
</dbReference>
<accession>A0AAN5I427</accession>
<comment type="caution">
    <text evidence="1">The sequence shown here is derived from an EMBL/GenBank/DDBJ whole genome shotgun (WGS) entry which is preliminary data.</text>
</comment>
<feature type="non-terminal residue" evidence="1">
    <location>
        <position position="1"/>
    </location>
</feature>
<feature type="non-terminal residue" evidence="1">
    <location>
        <position position="146"/>
    </location>
</feature>
<dbReference type="AlphaFoldDB" id="A0AAN5I427"/>
<protein>
    <submittedName>
        <fullName evidence="1">Uncharacterized protein</fullName>
    </submittedName>
</protein>
<gene>
    <name evidence="1" type="ORF">PMAYCL1PPCAC_21538</name>
</gene>
<organism evidence="1 2">
    <name type="scientific">Pristionchus mayeri</name>
    <dbReference type="NCBI Taxonomy" id="1317129"/>
    <lineage>
        <taxon>Eukaryota</taxon>
        <taxon>Metazoa</taxon>
        <taxon>Ecdysozoa</taxon>
        <taxon>Nematoda</taxon>
        <taxon>Chromadorea</taxon>
        <taxon>Rhabditida</taxon>
        <taxon>Rhabditina</taxon>
        <taxon>Diplogasteromorpha</taxon>
        <taxon>Diplogasteroidea</taxon>
        <taxon>Neodiplogasteridae</taxon>
        <taxon>Pristionchus</taxon>
    </lineage>
</organism>
<evidence type="ECO:0000313" key="1">
    <source>
        <dbReference type="EMBL" id="GMR51343.1"/>
    </source>
</evidence>
<reference evidence="2" key="1">
    <citation type="submission" date="2022-10" db="EMBL/GenBank/DDBJ databases">
        <title>Genome assembly of Pristionchus species.</title>
        <authorList>
            <person name="Yoshida K."/>
            <person name="Sommer R.J."/>
        </authorList>
    </citation>
    <scope>NUCLEOTIDE SEQUENCE [LARGE SCALE GENOMIC DNA]</scope>
    <source>
        <strain evidence="2">RS5460</strain>
    </source>
</reference>
<sequence length="146" mass="16794">LQYFFDSSRVQCFPIESILCSHESTERFSTLRECESRIPQDFSACAANSPPVKKQDGESYCYFDWSPEYIDSIKCPTGSFCQKGFASVGMCCDKKINDWKAKCPRGRKAIRDPIYDFDRLFIGKKCSHNFCPSDTICHEGKYLAWC</sequence>
<evidence type="ECO:0000313" key="2">
    <source>
        <dbReference type="Proteomes" id="UP001328107"/>
    </source>
</evidence>
<dbReference type="Proteomes" id="UP001328107">
    <property type="component" value="Unassembled WGS sequence"/>
</dbReference>
<keyword evidence="2" id="KW-1185">Reference proteome</keyword>
<proteinExistence type="predicted"/>
<dbReference type="PANTHER" id="PTHR47248">
    <property type="entry name" value="PROTEIN CBG06772"/>
    <property type="match status" value="1"/>
</dbReference>